<sequence>MLALLVLTTATSCTETEQDDLPTRVMQVPAEVRGLGPAVLAVPLTDDATGLLALERFGDDLAGLTPARRHTQVALGDDPRFPTVARGLGEDRRDAVLVDGSLRDVTLPDIGYADRTFSVDATLSITTSRCLTVTGDGRVGLPAAEAFCEIADRGGVIWEDRQGGRYGGIDLSSGAASPAVELPSKPIAATPDGRYLAALTSQDPRQLVIADTRTGQSRPTVTVSGADRGADFPGVFTSGGFALLRQTVPGTRRISLVTPKGKVRDLLSPVGEVAFAPDGRRAIVVDTRSGEGRLSVLDLKSGAVTPVVGDGTEQPDRPAELPPVTGTVTATVSGDHALVVELEADPDTGQRMPRPSRAWSVRLSTATATSHPNTPEASEVTVWRHEFPPTGAAALSALWFEPGKQTLTLSPDGTVTSAPPGTFPRETLGDGAVLHTLLAESGRERVDRLLVTDSSGGRVEIPTGAGHDQRVANVILTPDQEHLLISLRPLNRRTAPGDLDVVMIARRDGTGKPVVVYQGAWLVSLGIVPTSTS</sequence>
<dbReference type="InterPro" id="IPR011044">
    <property type="entry name" value="Quino_amine_DH_bsu"/>
</dbReference>
<evidence type="ECO:0008006" key="3">
    <source>
        <dbReference type="Google" id="ProtNLM"/>
    </source>
</evidence>
<dbReference type="Proteomes" id="UP000647860">
    <property type="component" value="Unassembled WGS sequence"/>
</dbReference>
<protein>
    <recommendedName>
        <fullName evidence="3">Lipoprotein LpqB beta-propeller domain-containing protein</fullName>
    </recommendedName>
</protein>
<evidence type="ECO:0000313" key="2">
    <source>
        <dbReference type="Proteomes" id="UP000647860"/>
    </source>
</evidence>
<dbReference type="SUPFAM" id="SSF50969">
    <property type="entry name" value="YVTN repeat-like/Quinoprotein amine dehydrogenase"/>
    <property type="match status" value="1"/>
</dbReference>
<proteinExistence type="predicted"/>
<dbReference type="Gene3D" id="2.120.10.30">
    <property type="entry name" value="TolB, C-terminal domain"/>
    <property type="match status" value="1"/>
</dbReference>
<accession>A0ABQ4IFH5</accession>
<dbReference type="EMBL" id="BOPA01000021">
    <property type="protein sequence ID" value="GIJ16658.1"/>
    <property type="molecule type" value="Genomic_DNA"/>
</dbReference>
<dbReference type="InterPro" id="IPR011042">
    <property type="entry name" value="6-blade_b-propeller_TolB-like"/>
</dbReference>
<reference evidence="1 2" key="1">
    <citation type="submission" date="2021-01" db="EMBL/GenBank/DDBJ databases">
        <title>Whole genome shotgun sequence of Verrucosispora gifhornensis NBRC 16317.</title>
        <authorList>
            <person name="Komaki H."/>
            <person name="Tamura T."/>
        </authorList>
    </citation>
    <scope>NUCLEOTIDE SEQUENCE [LARGE SCALE GENOMIC DNA]</scope>
    <source>
        <strain evidence="1 2">NBRC 16317</strain>
    </source>
</reference>
<organism evidence="1 2">
    <name type="scientific">Micromonospora gifhornensis</name>
    <dbReference type="NCBI Taxonomy" id="84594"/>
    <lineage>
        <taxon>Bacteria</taxon>
        <taxon>Bacillati</taxon>
        <taxon>Actinomycetota</taxon>
        <taxon>Actinomycetes</taxon>
        <taxon>Micromonosporales</taxon>
        <taxon>Micromonosporaceae</taxon>
        <taxon>Micromonospora</taxon>
    </lineage>
</organism>
<gene>
    <name evidence="1" type="ORF">Vgi01_33420</name>
</gene>
<evidence type="ECO:0000313" key="1">
    <source>
        <dbReference type="EMBL" id="GIJ16658.1"/>
    </source>
</evidence>
<keyword evidence="2" id="KW-1185">Reference proteome</keyword>
<comment type="caution">
    <text evidence="1">The sequence shown here is derived from an EMBL/GenBank/DDBJ whole genome shotgun (WGS) entry which is preliminary data.</text>
</comment>
<name>A0ABQ4IFH5_9ACTN</name>